<evidence type="ECO:0000313" key="5">
    <source>
        <dbReference type="Proteomes" id="UP001519343"/>
    </source>
</evidence>
<dbReference type="InterPro" id="IPR051311">
    <property type="entry name" value="DedA_domain"/>
</dbReference>
<dbReference type="RefSeq" id="WP_209809754.1">
    <property type="nucleotide sequence ID" value="NZ_JAGGKT010000003.1"/>
</dbReference>
<dbReference type="InterPro" id="IPR032816">
    <property type="entry name" value="VTT_dom"/>
</dbReference>
<accession>A0ABS4GN46</accession>
<dbReference type="Proteomes" id="UP001519343">
    <property type="component" value="Unassembled WGS sequence"/>
</dbReference>
<comment type="similarity">
    <text evidence="1">Belongs to the DedA family.</text>
</comment>
<comment type="caution">
    <text evidence="4">The sequence shown here is derived from an EMBL/GenBank/DDBJ whole genome shotgun (WGS) entry which is preliminary data.</text>
</comment>
<keyword evidence="2" id="KW-0812">Transmembrane</keyword>
<evidence type="ECO:0000256" key="1">
    <source>
        <dbReference type="ARBA" id="ARBA00010792"/>
    </source>
</evidence>
<gene>
    <name evidence="4" type="ORF">J2Z37_001672</name>
</gene>
<feature type="transmembrane region" description="Helical" evidence="2">
    <location>
        <begin position="133"/>
        <end position="152"/>
    </location>
</feature>
<protein>
    <submittedName>
        <fullName evidence="4">Membrane protein DedA with SNARE-associated domain</fullName>
    </submittedName>
</protein>
<sequence length="198" mass="22321">MTEIIHSILLWLTDLGYFGIALGLMIEVIPSEIVLAYGGYMISQGKITFIGAVIAGTVGGTIAQLFLYWLGYYGGRPFLEKYGRFLLIKKKQIDLSELWFNKYGPGVIFTARFVPIVRHAISIPAGIARMSFLKFTVYTTLAVLPWSIFFIYIGHQLGNNWEKFNDIAKPYIQPIIAIAVIILVIYLGYSLLKKRKAT</sequence>
<dbReference type="PANTHER" id="PTHR42709:SF8">
    <property type="entry name" value="UNDECAPRENYL PHOSPHATE TRANSPORTER A"/>
    <property type="match status" value="1"/>
</dbReference>
<feature type="transmembrane region" description="Helical" evidence="2">
    <location>
        <begin position="172"/>
        <end position="192"/>
    </location>
</feature>
<feature type="transmembrane region" description="Helical" evidence="2">
    <location>
        <begin position="49"/>
        <end position="70"/>
    </location>
</feature>
<feature type="domain" description="VTT" evidence="3">
    <location>
        <begin position="29"/>
        <end position="156"/>
    </location>
</feature>
<organism evidence="4 5">
    <name type="scientific">Ammoniphilus resinae</name>
    <dbReference type="NCBI Taxonomy" id="861532"/>
    <lineage>
        <taxon>Bacteria</taxon>
        <taxon>Bacillati</taxon>
        <taxon>Bacillota</taxon>
        <taxon>Bacilli</taxon>
        <taxon>Bacillales</taxon>
        <taxon>Paenibacillaceae</taxon>
        <taxon>Aneurinibacillus group</taxon>
        <taxon>Ammoniphilus</taxon>
    </lineage>
</organism>
<dbReference type="EMBL" id="JAGGKT010000003">
    <property type="protein sequence ID" value="MBP1931671.1"/>
    <property type="molecule type" value="Genomic_DNA"/>
</dbReference>
<name>A0ABS4GN46_9BACL</name>
<evidence type="ECO:0000256" key="2">
    <source>
        <dbReference type="SAM" id="Phobius"/>
    </source>
</evidence>
<dbReference type="Pfam" id="PF09335">
    <property type="entry name" value="VTT_dom"/>
    <property type="match status" value="1"/>
</dbReference>
<dbReference type="PANTHER" id="PTHR42709">
    <property type="entry name" value="ALKALINE PHOSPHATASE LIKE PROTEIN"/>
    <property type="match status" value="1"/>
</dbReference>
<keyword evidence="5" id="KW-1185">Reference proteome</keyword>
<evidence type="ECO:0000313" key="4">
    <source>
        <dbReference type="EMBL" id="MBP1931671.1"/>
    </source>
</evidence>
<reference evidence="4 5" key="1">
    <citation type="submission" date="2021-03" db="EMBL/GenBank/DDBJ databases">
        <title>Genomic Encyclopedia of Type Strains, Phase IV (KMG-IV): sequencing the most valuable type-strain genomes for metagenomic binning, comparative biology and taxonomic classification.</title>
        <authorList>
            <person name="Goeker M."/>
        </authorList>
    </citation>
    <scope>NUCLEOTIDE SEQUENCE [LARGE SCALE GENOMIC DNA]</scope>
    <source>
        <strain evidence="4 5">DSM 24738</strain>
    </source>
</reference>
<evidence type="ECO:0000259" key="3">
    <source>
        <dbReference type="Pfam" id="PF09335"/>
    </source>
</evidence>
<keyword evidence="2" id="KW-1133">Transmembrane helix</keyword>
<feature type="transmembrane region" description="Helical" evidence="2">
    <location>
        <begin position="15"/>
        <end position="37"/>
    </location>
</feature>
<keyword evidence="2" id="KW-0472">Membrane</keyword>
<proteinExistence type="inferred from homology"/>